<evidence type="ECO:0000259" key="11">
    <source>
        <dbReference type="Pfam" id="PF17767"/>
    </source>
</evidence>
<dbReference type="EMBL" id="CP013615">
    <property type="protein sequence ID" value="AMN31072.1"/>
    <property type="molecule type" value="Genomic_DNA"/>
</dbReference>
<evidence type="ECO:0000256" key="1">
    <source>
        <dbReference type="ARBA" id="ARBA00004952"/>
    </source>
</evidence>
<dbReference type="CDD" id="cd01570">
    <property type="entry name" value="NAPRTase_A"/>
    <property type="match status" value="1"/>
</dbReference>
<dbReference type="Gene3D" id="3.20.20.70">
    <property type="entry name" value="Aldolase class I"/>
    <property type="match status" value="1"/>
</dbReference>
<evidence type="ECO:0000259" key="12">
    <source>
        <dbReference type="Pfam" id="PF17956"/>
    </source>
</evidence>
<evidence type="ECO:0000313" key="14">
    <source>
        <dbReference type="Proteomes" id="UP000070260"/>
    </source>
</evidence>
<comment type="similarity">
    <text evidence="2 9">Belongs to the NAPRTase family.</text>
</comment>
<evidence type="ECO:0000256" key="4">
    <source>
        <dbReference type="ARBA" id="ARBA00022553"/>
    </source>
</evidence>
<dbReference type="InterPro" id="IPR041619">
    <property type="entry name" value="NAPRTase_C"/>
</dbReference>
<dbReference type="Proteomes" id="UP000070260">
    <property type="component" value="Plasmid pJFP838A"/>
</dbReference>
<dbReference type="PATRIC" id="fig|1502.177.peg.3363"/>
<dbReference type="Pfam" id="PF04095">
    <property type="entry name" value="NAPRTase"/>
    <property type="match status" value="1"/>
</dbReference>
<dbReference type="UniPathway" id="UPA00253">
    <property type="reaction ID" value="UER00457"/>
</dbReference>
<dbReference type="GO" id="GO:0005829">
    <property type="term" value="C:cytosol"/>
    <property type="evidence" value="ECO:0007669"/>
    <property type="project" value="TreeGrafter"/>
</dbReference>
<evidence type="ECO:0000256" key="3">
    <source>
        <dbReference type="ARBA" id="ARBA00013236"/>
    </source>
</evidence>
<dbReference type="GO" id="GO:0047280">
    <property type="term" value="F:nicotinamide phosphoribosyltransferase activity"/>
    <property type="evidence" value="ECO:0007669"/>
    <property type="project" value="UniProtKB-ARBA"/>
</dbReference>
<dbReference type="InterPro" id="IPR006405">
    <property type="entry name" value="Nic_PRibTrfase_pncB"/>
</dbReference>
<evidence type="ECO:0000313" key="13">
    <source>
        <dbReference type="EMBL" id="AMN31072.1"/>
    </source>
</evidence>
<evidence type="ECO:0000256" key="2">
    <source>
        <dbReference type="ARBA" id="ARBA00010897"/>
    </source>
</evidence>
<comment type="PTM">
    <text evidence="9">Transiently phosphorylated on a His residue during the reaction cycle. Phosphorylation strongly increases the affinity for substrates and increases the rate of nicotinate D-ribonucleotide production. Dephosphorylation regenerates the low-affinity form of the enzyme, leading to product release.</text>
</comment>
<dbReference type="NCBIfam" id="TIGR01513">
    <property type="entry name" value="NAPRTase_put"/>
    <property type="match status" value="1"/>
</dbReference>
<keyword evidence="4" id="KW-0597">Phosphoprotein</keyword>
<gene>
    <name evidence="13" type="ORF">JFP838_pA0156</name>
</gene>
<keyword evidence="13" id="KW-0328">Glycosyltransferase</keyword>
<evidence type="ECO:0000256" key="8">
    <source>
        <dbReference type="ARBA" id="ARBA00048668"/>
    </source>
</evidence>
<feature type="domain" description="Nicotinate phosphoribosyltransferase N-terminal" evidence="11">
    <location>
        <begin position="58"/>
        <end position="182"/>
    </location>
</feature>
<feature type="domain" description="Nicotinate phosphoribosyltransferase C-terminal" evidence="12">
    <location>
        <begin position="412"/>
        <end position="521"/>
    </location>
</feature>
<dbReference type="PANTHER" id="PTHR11098:SF1">
    <property type="entry name" value="NICOTINATE PHOSPHORIBOSYLTRANSFERASE"/>
    <property type="match status" value="1"/>
</dbReference>
<evidence type="ECO:0000256" key="7">
    <source>
        <dbReference type="ARBA" id="ARBA00022679"/>
    </source>
</evidence>
<evidence type="ECO:0000256" key="5">
    <source>
        <dbReference type="ARBA" id="ARBA00022598"/>
    </source>
</evidence>
<keyword evidence="6 9" id="KW-0662">Pyridine nucleotide biosynthesis</keyword>
<comment type="catalytic activity">
    <reaction evidence="8 9">
        <text>5-phospho-alpha-D-ribose 1-diphosphate + nicotinate + ATP + H2O = nicotinate beta-D-ribonucleotide + ADP + phosphate + diphosphate</text>
        <dbReference type="Rhea" id="RHEA:36163"/>
        <dbReference type="ChEBI" id="CHEBI:15377"/>
        <dbReference type="ChEBI" id="CHEBI:30616"/>
        <dbReference type="ChEBI" id="CHEBI:32544"/>
        <dbReference type="ChEBI" id="CHEBI:33019"/>
        <dbReference type="ChEBI" id="CHEBI:43474"/>
        <dbReference type="ChEBI" id="CHEBI:57502"/>
        <dbReference type="ChEBI" id="CHEBI:58017"/>
        <dbReference type="ChEBI" id="CHEBI:456216"/>
        <dbReference type="EC" id="6.3.4.21"/>
    </reaction>
</comment>
<dbReference type="EC" id="6.3.4.21" evidence="3 9"/>
<sequence length="532" mass="60979">MKNKIYTEEMLEEAIDVFSNMSKEEWRKFEMNRDKKKENIKTQFNRKIDFTNDRNLNMLMDFYELTMSNGYLAKNCENTIAYFDMFFRKVPDNGGFVVVAGLEQFIEYIESLRFSEDDISFLRSKNVFSEEFLSYLSNFKFSGNIYAVPEGTVMFPNEPIVTVEAPVIEAQLIETLLLLTINHQSLIATKACRIVKSANGREIIEMGARRSQGYDGAVYGARACYIGGIKNTATTLAEKSFGINACGTMAHSWIQFFDNEYEAFKTYAELYPDNCSLLIDTYDVINSGLPNAIRVNNEVLKPLGKELKAIRLDSGDIAYLSKKCRKELDKAGIKNCKIVASNSLDEYIIEDLLQQDAKVDVFGVGERLITSKSNPVFGGVYKLVAVKNKDGKIISKIKISENTEKISNPGFKSLYRFADKETGIFLGDVIALHDEKIDSKKPYTMFDPINTWKKKTLKNFKVKNIQEVIYINGKLVYKNPPLSRIQEYTKEQLRCLPEEIKRFVNPHIYHVDLSKDLYDLKLNLINKCKKEK</sequence>
<reference evidence="13 14" key="1">
    <citation type="journal article" date="2016" name="PLoS ONE">
        <title>Plasmid Characterization and Chromosome Analysis of Two netF+ Clostridium perfringens Isolates Associated with Foal and Canine Necrotizing Enteritis.</title>
        <authorList>
            <person name="Mehdizadeh Gohari I."/>
            <person name="Kropinski A.M."/>
            <person name="Weese S.J."/>
            <person name="Parreira V.R."/>
            <person name="Whitehead A.E."/>
            <person name="Boerlin P."/>
            <person name="Prescott J.F."/>
        </authorList>
    </citation>
    <scope>NUCLEOTIDE SEQUENCE [LARGE SCALE GENOMIC DNA]</scope>
    <source>
        <strain evidence="13 14">JP838</strain>
        <plasmid evidence="14">Plasmid pJFP838A</plasmid>
    </source>
</reference>
<feature type="domain" description="Nicotinate/nicotinamide phosphoribosyltransferase" evidence="10">
    <location>
        <begin position="203"/>
        <end position="383"/>
    </location>
</feature>
<comment type="pathway">
    <text evidence="1 9">Cofactor biosynthesis; NAD(+) biosynthesis; nicotinate D-ribonucleotide from nicotinate: step 1/1.</text>
</comment>
<evidence type="ECO:0000256" key="6">
    <source>
        <dbReference type="ARBA" id="ARBA00022642"/>
    </source>
</evidence>
<dbReference type="NCBIfam" id="NF006695">
    <property type="entry name" value="PRK09243.1-2"/>
    <property type="match status" value="1"/>
</dbReference>
<dbReference type="InterPro" id="IPR013785">
    <property type="entry name" value="Aldolase_TIM"/>
</dbReference>
<dbReference type="InterPro" id="IPR007229">
    <property type="entry name" value="Nic_PRibTrfase-Fam"/>
</dbReference>
<name>A0A140GRB3_CLOPF</name>
<dbReference type="FunFam" id="3.20.20.70:FF:000076">
    <property type="entry name" value="Nicotinate phosphoribosyltransferase"/>
    <property type="match status" value="1"/>
</dbReference>
<dbReference type="Pfam" id="PF17767">
    <property type="entry name" value="NAPRTase_N"/>
    <property type="match status" value="1"/>
</dbReference>
<dbReference type="GO" id="GO:0004516">
    <property type="term" value="F:nicotinate phosphoribosyltransferase activity"/>
    <property type="evidence" value="ECO:0007669"/>
    <property type="project" value="UniProtKB-UniRule"/>
</dbReference>
<dbReference type="Gene3D" id="3.20.140.10">
    <property type="entry name" value="nicotinate phosphoribosyltransferase"/>
    <property type="match status" value="1"/>
</dbReference>
<keyword evidence="7 9" id="KW-0808">Transferase</keyword>
<dbReference type="PANTHER" id="PTHR11098">
    <property type="entry name" value="NICOTINATE PHOSPHORIBOSYLTRANSFERASE"/>
    <property type="match status" value="1"/>
</dbReference>
<comment type="function">
    <text evidence="9">Catalyzes the first step in the biosynthesis of NAD from nicotinic acid, the ATP-dependent synthesis of beta-nicotinate D-ribonucleotide from nicotinate and 5-phospho-D-ribose 1-phosphate.</text>
</comment>
<dbReference type="AlphaFoldDB" id="A0A140GRB3"/>
<proteinExistence type="inferred from homology"/>
<evidence type="ECO:0000259" key="10">
    <source>
        <dbReference type="Pfam" id="PF04095"/>
    </source>
</evidence>
<keyword evidence="13" id="KW-0614">Plasmid</keyword>
<dbReference type="PIRSF" id="PIRSF000484">
    <property type="entry name" value="NAPRT"/>
    <property type="match status" value="1"/>
</dbReference>
<evidence type="ECO:0000256" key="9">
    <source>
        <dbReference type="RuleBase" id="RU365100"/>
    </source>
</evidence>
<dbReference type="GO" id="GO:0034355">
    <property type="term" value="P:NAD+ biosynthetic process via the salvage pathway"/>
    <property type="evidence" value="ECO:0007669"/>
    <property type="project" value="TreeGrafter"/>
</dbReference>
<dbReference type="NCBIfam" id="NF009131">
    <property type="entry name" value="PRK12484.1"/>
    <property type="match status" value="1"/>
</dbReference>
<dbReference type="InterPro" id="IPR041525">
    <property type="entry name" value="N/Namide_PRibTrfase"/>
</dbReference>
<accession>A0A140GRB3</accession>
<geneLocation type="plasmid" evidence="13 14">
    <name>pJFP838A</name>
</geneLocation>
<keyword evidence="5 9" id="KW-0436">Ligase</keyword>
<protein>
    <recommendedName>
        <fullName evidence="3 9">Nicotinate phosphoribosyltransferase</fullName>
        <ecNumber evidence="3 9">6.3.4.21</ecNumber>
    </recommendedName>
</protein>
<dbReference type="Pfam" id="PF17956">
    <property type="entry name" value="NAPRTase_C"/>
    <property type="match status" value="1"/>
</dbReference>
<dbReference type="SUPFAM" id="SSF51690">
    <property type="entry name" value="Nicotinate/Quinolinate PRTase C-terminal domain-like"/>
    <property type="match status" value="1"/>
</dbReference>
<dbReference type="SUPFAM" id="SSF54675">
    <property type="entry name" value="Nicotinate/Quinolinate PRTase N-terminal domain-like"/>
    <property type="match status" value="1"/>
</dbReference>
<organism evidence="13 14">
    <name type="scientific">Clostridium perfringens</name>
    <dbReference type="NCBI Taxonomy" id="1502"/>
    <lineage>
        <taxon>Bacteria</taxon>
        <taxon>Bacillati</taxon>
        <taxon>Bacillota</taxon>
        <taxon>Clostridia</taxon>
        <taxon>Eubacteriales</taxon>
        <taxon>Clostridiaceae</taxon>
        <taxon>Clostridium</taxon>
    </lineage>
</organism>
<dbReference type="InterPro" id="IPR036068">
    <property type="entry name" value="Nicotinate_pribotase-like_C"/>
</dbReference>
<dbReference type="InterPro" id="IPR040727">
    <property type="entry name" value="NAPRTase_N"/>
</dbReference>